<reference evidence="9" key="1">
    <citation type="journal article" date="2020" name="G3 (Bethesda)">
        <title>High-Quality Assemblies for Three Invasive Social Wasps from the &lt;i&gt;Vespula&lt;/i&gt; Genus.</title>
        <authorList>
            <person name="Harrop T.W.R."/>
            <person name="Guhlin J."/>
            <person name="McLaughlin G.M."/>
            <person name="Permina E."/>
            <person name="Stockwell P."/>
            <person name="Gilligan J."/>
            <person name="Le Lec M.F."/>
            <person name="Gruber M.A.M."/>
            <person name="Quinn O."/>
            <person name="Lovegrove M."/>
            <person name="Duncan E.J."/>
            <person name="Remnant E.J."/>
            <person name="Van Eeckhoven J."/>
            <person name="Graham B."/>
            <person name="Knapp R.A."/>
            <person name="Langford K.W."/>
            <person name="Kronenberg Z."/>
            <person name="Press M.O."/>
            <person name="Eacker S.M."/>
            <person name="Wilson-Rankin E.E."/>
            <person name="Purcell J."/>
            <person name="Lester P.J."/>
            <person name="Dearden P.K."/>
        </authorList>
    </citation>
    <scope>NUCLEOTIDE SEQUENCE</scope>
    <source>
        <strain evidence="9">Linc-1</strain>
    </source>
</reference>
<gene>
    <name evidence="9" type="ORF">HZH68_005788</name>
</gene>
<evidence type="ECO:0000259" key="8">
    <source>
        <dbReference type="PROSITE" id="PS51203"/>
    </source>
</evidence>
<keyword evidence="2" id="KW-0677">Repeat</keyword>
<accession>A0A834KED1</accession>
<organism evidence="9 10">
    <name type="scientific">Vespula germanica</name>
    <name type="common">German yellow jacket</name>
    <name type="synonym">Paravespula germanica</name>
    <dbReference type="NCBI Taxonomy" id="30212"/>
    <lineage>
        <taxon>Eukaryota</taxon>
        <taxon>Metazoa</taxon>
        <taxon>Ecdysozoa</taxon>
        <taxon>Arthropoda</taxon>
        <taxon>Hexapoda</taxon>
        <taxon>Insecta</taxon>
        <taxon>Pterygota</taxon>
        <taxon>Neoptera</taxon>
        <taxon>Endopterygota</taxon>
        <taxon>Hymenoptera</taxon>
        <taxon>Apocrita</taxon>
        <taxon>Aculeata</taxon>
        <taxon>Vespoidea</taxon>
        <taxon>Vespidae</taxon>
        <taxon>Vespinae</taxon>
        <taxon>Vespula</taxon>
    </lineage>
</organism>
<feature type="domain" description="CS" evidence="8">
    <location>
        <begin position="10"/>
        <end position="97"/>
    </location>
</feature>
<evidence type="ECO:0000256" key="2">
    <source>
        <dbReference type="ARBA" id="ARBA00022737"/>
    </source>
</evidence>
<dbReference type="GO" id="GO:0003724">
    <property type="term" value="F:RNA helicase activity"/>
    <property type="evidence" value="ECO:0007669"/>
    <property type="project" value="UniProtKB-EC"/>
</dbReference>
<dbReference type="EMBL" id="JACSDZ010000004">
    <property type="protein sequence ID" value="KAF7406419.1"/>
    <property type="molecule type" value="Genomic_DNA"/>
</dbReference>
<comment type="catalytic activity">
    <reaction evidence="7">
        <text>ATP + H2O = ADP + phosphate + H(+)</text>
        <dbReference type="Rhea" id="RHEA:13065"/>
        <dbReference type="ChEBI" id="CHEBI:15377"/>
        <dbReference type="ChEBI" id="CHEBI:15378"/>
        <dbReference type="ChEBI" id="CHEBI:30616"/>
        <dbReference type="ChEBI" id="CHEBI:43474"/>
        <dbReference type="ChEBI" id="CHEBI:456216"/>
        <dbReference type="EC" id="3.6.4.13"/>
    </reaction>
</comment>
<evidence type="ECO:0000256" key="1">
    <source>
        <dbReference type="ARBA" id="ARBA00012552"/>
    </source>
</evidence>
<dbReference type="Proteomes" id="UP000617340">
    <property type="component" value="Unassembled WGS sequence"/>
</dbReference>
<proteinExistence type="predicted"/>
<keyword evidence="5" id="KW-0347">Helicase</keyword>
<sequence>MDYPKLISIFNTPKIIWHQTDNTIGIRVMLQDVKDYFLRVEADHLRFSTVLNDKEYYLSLYLFGSVIPEETTHVNLEREIKINLIKAFKWLPWLRLQDNKEKCPYIILDLERLYEPSWSKDKRIRIVVDEEHTIAKYARQKNIMIDDLSTDDEESNDEWLDGEFF</sequence>
<dbReference type="PANTHER" id="PTHR22655:SF2">
    <property type="entry name" value="ATP-DEPENDENT RNA HELICASE TDRD12-RELATED"/>
    <property type="match status" value="1"/>
</dbReference>
<keyword evidence="10" id="KW-1185">Reference proteome</keyword>
<dbReference type="InterPro" id="IPR008978">
    <property type="entry name" value="HSP20-like_chaperone"/>
</dbReference>
<evidence type="ECO:0000256" key="7">
    <source>
        <dbReference type="ARBA" id="ARBA00047984"/>
    </source>
</evidence>
<evidence type="ECO:0000256" key="4">
    <source>
        <dbReference type="ARBA" id="ARBA00022801"/>
    </source>
</evidence>
<dbReference type="EC" id="3.6.4.13" evidence="1"/>
<dbReference type="PANTHER" id="PTHR22655">
    <property type="entry name" value="ATP-DEPENDENT RNA HELICASE TDRD12-RELATED"/>
    <property type="match status" value="1"/>
</dbReference>
<dbReference type="Gene3D" id="2.60.40.790">
    <property type="match status" value="1"/>
</dbReference>
<protein>
    <recommendedName>
        <fullName evidence="1">RNA helicase</fullName>
        <ecNumber evidence="1">3.6.4.13</ecNumber>
    </recommendedName>
</protein>
<dbReference type="Pfam" id="PF04969">
    <property type="entry name" value="CS"/>
    <property type="match status" value="1"/>
</dbReference>
<evidence type="ECO:0000313" key="9">
    <source>
        <dbReference type="EMBL" id="KAF7406419.1"/>
    </source>
</evidence>
<evidence type="ECO:0000256" key="3">
    <source>
        <dbReference type="ARBA" id="ARBA00022741"/>
    </source>
</evidence>
<evidence type="ECO:0000256" key="6">
    <source>
        <dbReference type="ARBA" id="ARBA00022840"/>
    </source>
</evidence>
<dbReference type="AlphaFoldDB" id="A0A834KED1"/>
<evidence type="ECO:0000256" key="5">
    <source>
        <dbReference type="ARBA" id="ARBA00022806"/>
    </source>
</evidence>
<comment type="caution">
    <text evidence="9">The sequence shown here is derived from an EMBL/GenBank/DDBJ whole genome shotgun (WGS) entry which is preliminary data.</text>
</comment>
<dbReference type="InterPro" id="IPR007052">
    <property type="entry name" value="CS_dom"/>
</dbReference>
<dbReference type="GO" id="GO:0005524">
    <property type="term" value="F:ATP binding"/>
    <property type="evidence" value="ECO:0007669"/>
    <property type="project" value="UniProtKB-KW"/>
</dbReference>
<name>A0A834KED1_VESGE</name>
<dbReference type="GO" id="GO:0042078">
    <property type="term" value="P:germ-line stem cell division"/>
    <property type="evidence" value="ECO:0007669"/>
    <property type="project" value="TreeGrafter"/>
</dbReference>
<dbReference type="SUPFAM" id="SSF49764">
    <property type="entry name" value="HSP20-like chaperones"/>
    <property type="match status" value="1"/>
</dbReference>
<keyword evidence="3" id="KW-0547">Nucleotide-binding</keyword>
<evidence type="ECO:0000313" key="10">
    <source>
        <dbReference type="Proteomes" id="UP000617340"/>
    </source>
</evidence>
<dbReference type="GO" id="GO:0016787">
    <property type="term" value="F:hydrolase activity"/>
    <property type="evidence" value="ECO:0007669"/>
    <property type="project" value="UniProtKB-KW"/>
</dbReference>
<dbReference type="PROSITE" id="PS51203">
    <property type="entry name" value="CS"/>
    <property type="match status" value="1"/>
</dbReference>
<keyword evidence="4" id="KW-0378">Hydrolase</keyword>
<keyword evidence="6" id="KW-0067">ATP-binding</keyword>